<reference evidence="1 2" key="1">
    <citation type="submission" date="2016-07" db="EMBL/GenBank/DDBJ databases">
        <title>Genome sequencing of Vibrio scophthalmi strain VS-05, an isolated from Paralichthys olivaceus.</title>
        <authorList>
            <person name="Han H.-J."/>
        </authorList>
    </citation>
    <scope>NUCLEOTIDE SEQUENCE [LARGE SCALE GENOMIC DNA]</scope>
    <source>
        <strain evidence="1 2">VS-05</strain>
    </source>
</reference>
<name>A0A1C7FA18_9VIBR</name>
<protein>
    <recommendedName>
        <fullName evidence="3">DksA C4-type domain-containing protein</fullName>
    </recommendedName>
</protein>
<dbReference type="AlphaFoldDB" id="A0A1C7FA18"/>
<dbReference type="EMBL" id="CP016414">
    <property type="protein sequence ID" value="ANU36263.1"/>
    <property type="molecule type" value="Genomic_DNA"/>
</dbReference>
<accession>A0A1C7FA18</accession>
<keyword evidence="2" id="KW-1185">Reference proteome</keyword>
<proteinExistence type="predicted"/>
<dbReference type="Proteomes" id="UP000092528">
    <property type="component" value="Chromosome 1"/>
</dbReference>
<evidence type="ECO:0000313" key="1">
    <source>
        <dbReference type="EMBL" id="ANU36263.1"/>
    </source>
</evidence>
<evidence type="ECO:0000313" key="2">
    <source>
        <dbReference type="Proteomes" id="UP000092528"/>
    </source>
</evidence>
<sequence length="41" mass="4715">MLTRTFYICRQCHCEVDSLLMETNKKGLDVCFTCLLLGEVS</sequence>
<organism evidence="1 2">
    <name type="scientific">Vibrio scophthalmi</name>
    <dbReference type="NCBI Taxonomy" id="45658"/>
    <lineage>
        <taxon>Bacteria</taxon>
        <taxon>Pseudomonadati</taxon>
        <taxon>Pseudomonadota</taxon>
        <taxon>Gammaproteobacteria</taxon>
        <taxon>Vibrionales</taxon>
        <taxon>Vibrionaceae</taxon>
        <taxon>Vibrio</taxon>
    </lineage>
</organism>
<evidence type="ECO:0008006" key="3">
    <source>
        <dbReference type="Google" id="ProtNLM"/>
    </source>
</evidence>
<gene>
    <name evidence="1" type="ORF">VSVS05_01136</name>
</gene>